<gene>
    <name evidence="2" type="ORF">GN330_14040</name>
</gene>
<feature type="chain" id="PRO_5033004215" description="Lipoprotein" evidence="1">
    <location>
        <begin position="22"/>
        <end position="104"/>
    </location>
</feature>
<evidence type="ECO:0008006" key="4">
    <source>
        <dbReference type="Google" id="ProtNLM"/>
    </source>
</evidence>
<evidence type="ECO:0000256" key="1">
    <source>
        <dbReference type="SAM" id="SignalP"/>
    </source>
</evidence>
<accession>A0A844QEG6</accession>
<organism evidence="2 3">
    <name type="scientific">Nitratireductor arenosus</name>
    <dbReference type="NCBI Taxonomy" id="2682096"/>
    <lineage>
        <taxon>Bacteria</taxon>
        <taxon>Pseudomonadati</taxon>
        <taxon>Pseudomonadota</taxon>
        <taxon>Alphaproteobacteria</taxon>
        <taxon>Hyphomicrobiales</taxon>
        <taxon>Phyllobacteriaceae</taxon>
        <taxon>Nitratireductor</taxon>
    </lineage>
</organism>
<keyword evidence="3" id="KW-1185">Reference proteome</keyword>
<keyword evidence="1" id="KW-0732">Signal</keyword>
<evidence type="ECO:0000313" key="3">
    <source>
        <dbReference type="Proteomes" id="UP000463224"/>
    </source>
</evidence>
<dbReference type="RefSeq" id="WP_156713312.1">
    <property type="nucleotide sequence ID" value="NZ_WPHG01000003.1"/>
</dbReference>
<comment type="caution">
    <text evidence="2">The sequence shown here is derived from an EMBL/GenBank/DDBJ whole genome shotgun (WGS) entry which is preliminary data.</text>
</comment>
<dbReference type="PROSITE" id="PS51257">
    <property type="entry name" value="PROKAR_LIPOPROTEIN"/>
    <property type="match status" value="1"/>
</dbReference>
<reference evidence="2 3" key="1">
    <citation type="submission" date="2019-12" db="EMBL/GenBank/DDBJ databases">
        <title>Nitratireductor arenosus sp. nov., Isolated from sea sand, Jeju island, South Korea.</title>
        <authorList>
            <person name="Kim W."/>
        </authorList>
    </citation>
    <scope>NUCLEOTIDE SEQUENCE [LARGE SCALE GENOMIC DNA]</scope>
    <source>
        <strain evidence="2 3">CAU 1489</strain>
    </source>
</reference>
<protein>
    <recommendedName>
        <fullName evidence="4">Lipoprotein</fullName>
    </recommendedName>
</protein>
<sequence>MSNVAKRSSHAVMLAAVAAIAGCTQTAPPDDQPALRSGSAEDERACLAAVAGQTGNTVSVLSSEFSEAATLVMVGVGPDRAPWRCLISGGVVTEVMSTVDEGAL</sequence>
<dbReference type="AlphaFoldDB" id="A0A844QEG6"/>
<evidence type="ECO:0000313" key="2">
    <source>
        <dbReference type="EMBL" id="MVA98366.1"/>
    </source>
</evidence>
<name>A0A844QEG6_9HYPH</name>
<feature type="signal peptide" evidence="1">
    <location>
        <begin position="1"/>
        <end position="21"/>
    </location>
</feature>
<proteinExistence type="predicted"/>
<dbReference type="Proteomes" id="UP000463224">
    <property type="component" value="Unassembled WGS sequence"/>
</dbReference>
<dbReference type="EMBL" id="WPHG01000003">
    <property type="protein sequence ID" value="MVA98366.1"/>
    <property type="molecule type" value="Genomic_DNA"/>
</dbReference>